<feature type="transmembrane region" description="Helical" evidence="8">
    <location>
        <begin position="53"/>
        <end position="72"/>
    </location>
</feature>
<feature type="region of interest" description="Disordered" evidence="9">
    <location>
        <begin position="429"/>
        <end position="454"/>
    </location>
</feature>
<proteinExistence type="inferred from homology"/>
<evidence type="ECO:0000256" key="2">
    <source>
        <dbReference type="ARBA" id="ARBA00007647"/>
    </source>
</evidence>
<evidence type="ECO:0000256" key="5">
    <source>
        <dbReference type="ARBA" id="ARBA00022692"/>
    </source>
</evidence>
<dbReference type="PANTHER" id="PTHR21461">
    <property type="entry name" value="GLYCOSYLTRANSFERASE FAMILY 92 PROTEIN"/>
    <property type="match status" value="1"/>
</dbReference>
<protein>
    <recommendedName>
        <fullName evidence="8">Glycosyltransferase family 92 protein</fullName>
        <ecNumber evidence="8">2.4.1.-</ecNumber>
    </recommendedName>
</protein>
<sequence>TENAVPLLEVGSHPRPRTIEDNNGDGGYWILVDTDLSSCYEGYIMLVVAMKRLCRVGLAAALVTAFFVLTLVDMPQQIADLPADLSPTPAAASEPPGTRSIVAYSWARRLALDYRPSRECSRASSNETLSSSWSSDAERTWLESIPGQLFLYTGHLDIRVLGYPSVRVIGVKREPTGSSILYCTIWQEDEEGIHSYSMEALVSDIWLDEWGGTSTDYTGILITCPLPQYVTPPRRVYVGPHECYQNPSHSLIVKNVVNKTVIPKTEFTLCIKGLDFDEDISHRLIAFFELSRILGAGMFYVYVFNVHENVTKVLKLYEKSNVVRWFRLNLPGDLPNDVKARRRLFSKDIWMKRRMELIPYNHCFYENLYSSEFVVPIDIDEMIIPINVRTWSELMALEKSKGNSFYDYASYAVRNVYFFPELQRLASINNNDKNNNNDDNDNGSRINKNNGKKISTVDNDSRLLNYFHTLRTSIVSPEGDSVKSFVSTERALTIHNHYALTTLNPTSRRVYHLDPRQVLKHHHRRCDNDRLDCGLLMRDLTIDQSARKYLPEFKSRVKFTLSYLNASM</sequence>
<comment type="subcellular location">
    <subcellularLocation>
        <location evidence="1">Membrane</location>
        <topology evidence="1">Single-pass membrane protein</topology>
    </subcellularLocation>
</comment>
<evidence type="ECO:0000256" key="7">
    <source>
        <dbReference type="ARBA" id="ARBA00023136"/>
    </source>
</evidence>
<dbReference type="OrthoDB" id="7917939at2759"/>
<dbReference type="Pfam" id="PF01697">
    <property type="entry name" value="Glyco_transf_92"/>
    <property type="match status" value="1"/>
</dbReference>
<evidence type="ECO:0000313" key="10">
    <source>
        <dbReference type="EMBL" id="CAG5093938.1"/>
    </source>
</evidence>
<dbReference type="GO" id="GO:0016020">
    <property type="term" value="C:membrane"/>
    <property type="evidence" value="ECO:0007669"/>
    <property type="project" value="UniProtKB-SubCell"/>
</dbReference>
<reference evidence="10" key="1">
    <citation type="submission" date="2021-04" db="EMBL/GenBank/DDBJ databases">
        <authorList>
            <person name="Chebbi M.A.C M."/>
        </authorList>
    </citation>
    <scope>NUCLEOTIDE SEQUENCE</scope>
</reference>
<evidence type="ECO:0000256" key="1">
    <source>
        <dbReference type="ARBA" id="ARBA00004167"/>
    </source>
</evidence>
<comment type="similarity">
    <text evidence="2 8">Belongs to the glycosyltransferase 92 family.</text>
</comment>
<dbReference type="InterPro" id="IPR008166">
    <property type="entry name" value="Glyco_transf_92"/>
</dbReference>
<keyword evidence="4 8" id="KW-0808">Transferase</keyword>
<name>A0A8J2HF35_COTCN</name>
<accession>A0A8J2HF35</accession>
<dbReference type="AlphaFoldDB" id="A0A8J2HF35"/>
<evidence type="ECO:0000256" key="9">
    <source>
        <dbReference type="SAM" id="MobiDB-lite"/>
    </source>
</evidence>
<keyword evidence="5 8" id="KW-0812">Transmembrane</keyword>
<evidence type="ECO:0000256" key="4">
    <source>
        <dbReference type="ARBA" id="ARBA00022679"/>
    </source>
</evidence>
<dbReference type="EMBL" id="CAJNRD030001120">
    <property type="protein sequence ID" value="CAG5093938.1"/>
    <property type="molecule type" value="Genomic_DNA"/>
</dbReference>
<dbReference type="EC" id="2.4.1.-" evidence="8"/>
<keyword evidence="11" id="KW-1185">Reference proteome</keyword>
<evidence type="ECO:0000313" key="11">
    <source>
        <dbReference type="Proteomes" id="UP000786811"/>
    </source>
</evidence>
<comment type="caution">
    <text evidence="10">The sequence shown here is derived from an EMBL/GenBank/DDBJ whole genome shotgun (WGS) entry which is preliminary data.</text>
</comment>
<evidence type="ECO:0000256" key="6">
    <source>
        <dbReference type="ARBA" id="ARBA00022989"/>
    </source>
</evidence>
<feature type="compositionally biased region" description="Polar residues" evidence="9">
    <location>
        <begin position="443"/>
        <end position="454"/>
    </location>
</feature>
<feature type="non-terminal residue" evidence="10">
    <location>
        <position position="1"/>
    </location>
</feature>
<keyword evidence="6 8" id="KW-1133">Transmembrane helix</keyword>
<organism evidence="10 11">
    <name type="scientific">Cotesia congregata</name>
    <name type="common">Parasitoid wasp</name>
    <name type="synonym">Apanteles congregatus</name>
    <dbReference type="NCBI Taxonomy" id="51543"/>
    <lineage>
        <taxon>Eukaryota</taxon>
        <taxon>Metazoa</taxon>
        <taxon>Ecdysozoa</taxon>
        <taxon>Arthropoda</taxon>
        <taxon>Hexapoda</taxon>
        <taxon>Insecta</taxon>
        <taxon>Pterygota</taxon>
        <taxon>Neoptera</taxon>
        <taxon>Endopterygota</taxon>
        <taxon>Hymenoptera</taxon>
        <taxon>Apocrita</taxon>
        <taxon>Ichneumonoidea</taxon>
        <taxon>Braconidae</taxon>
        <taxon>Microgastrinae</taxon>
        <taxon>Cotesia</taxon>
    </lineage>
</organism>
<dbReference type="GO" id="GO:0016757">
    <property type="term" value="F:glycosyltransferase activity"/>
    <property type="evidence" value="ECO:0007669"/>
    <property type="project" value="UniProtKB-UniRule"/>
</dbReference>
<dbReference type="GO" id="GO:0005737">
    <property type="term" value="C:cytoplasm"/>
    <property type="evidence" value="ECO:0007669"/>
    <property type="project" value="TreeGrafter"/>
</dbReference>
<keyword evidence="7 8" id="KW-0472">Membrane</keyword>
<evidence type="ECO:0000256" key="8">
    <source>
        <dbReference type="RuleBase" id="RU366017"/>
    </source>
</evidence>
<dbReference type="PANTHER" id="PTHR21461:SF69">
    <property type="entry name" value="GLYCOSYLTRANSFERASE FAMILY 92 PROTEIN"/>
    <property type="match status" value="1"/>
</dbReference>
<evidence type="ECO:0000256" key="3">
    <source>
        <dbReference type="ARBA" id="ARBA00022676"/>
    </source>
</evidence>
<keyword evidence="3 8" id="KW-0328">Glycosyltransferase</keyword>
<gene>
    <name evidence="10" type="ORF">HICCMSTLAB_LOCUS7264</name>
</gene>
<dbReference type="Proteomes" id="UP000786811">
    <property type="component" value="Unassembled WGS sequence"/>
</dbReference>